<dbReference type="Proteomes" id="UP000655759">
    <property type="component" value="Unassembled WGS sequence"/>
</dbReference>
<dbReference type="RefSeq" id="WP_239654953.1">
    <property type="nucleotide sequence ID" value="NZ_CAJNAQ010000005.1"/>
</dbReference>
<keyword evidence="2" id="KW-0223">Dioxygenase</keyword>
<evidence type="ECO:0000313" key="3">
    <source>
        <dbReference type="Proteomes" id="UP000655759"/>
    </source>
</evidence>
<keyword evidence="2" id="KW-0560">Oxidoreductase</keyword>
<protein>
    <submittedName>
        <fullName evidence="2">Glyoxalase/bleomycin resistance protein/dioxygenase</fullName>
    </submittedName>
</protein>
<gene>
    <name evidence="2" type="ORF">NUZ5A_50881</name>
</gene>
<comment type="caution">
    <text evidence="2">The sequence shown here is derived from an EMBL/GenBank/DDBJ whole genome shotgun (WGS) entry which is preliminary data.</text>
</comment>
<proteinExistence type="predicted"/>
<dbReference type="AlphaFoldDB" id="A0A812F660"/>
<dbReference type="EMBL" id="CAJNAQ010000005">
    <property type="protein sequence ID" value="CAE6499306.1"/>
    <property type="molecule type" value="Genomic_DNA"/>
</dbReference>
<dbReference type="GO" id="GO:0051213">
    <property type="term" value="F:dioxygenase activity"/>
    <property type="evidence" value="ECO:0007669"/>
    <property type="project" value="UniProtKB-KW"/>
</dbReference>
<organism evidence="2 3">
    <name type="scientific">Candidatus Nitrosotenuis uzonensis</name>
    <dbReference type="NCBI Taxonomy" id="1407055"/>
    <lineage>
        <taxon>Archaea</taxon>
        <taxon>Nitrososphaerota</taxon>
        <taxon>Candidatus Nitrosotenuis</taxon>
    </lineage>
</organism>
<reference evidence="2" key="1">
    <citation type="submission" date="2021-02" db="EMBL/GenBank/DDBJ databases">
        <authorList>
            <person name="Han P."/>
        </authorList>
    </citation>
    <scope>NUCLEOTIDE SEQUENCE</scope>
    <source>
        <strain evidence="2">Candidatus Nitrosotenuis uzonensis 5A</strain>
    </source>
</reference>
<evidence type="ECO:0000259" key="1">
    <source>
        <dbReference type="Pfam" id="PF22656"/>
    </source>
</evidence>
<dbReference type="SUPFAM" id="SSF54593">
    <property type="entry name" value="Glyoxalase/Bleomycin resistance protein/Dihydroxybiphenyl dioxygenase"/>
    <property type="match status" value="1"/>
</dbReference>
<accession>A0A812F660</accession>
<sequence>MTKSIPYGFFTITANLTVNYASKAIEFYKSVFSAQEIHRFVGPDGKTIMHAELKIGDSILMLNDEILHMNYNSPKT</sequence>
<name>A0A812F660_9ARCH</name>
<dbReference type="InterPro" id="IPR029068">
    <property type="entry name" value="Glyas_Bleomycin-R_OHBP_Dase"/>
</dbReference>
<dbReference type="InterPro" id="IPR054576">
    <property type="entry name" value="At5g48480-like_N"/>
</dbReference>
<dbReference type="Gene3D" id="3.30.720.120">
    <property type="match status" value="1"/>
</dbReference>
<feature type="domain" description="Glyoxalase At5g48480-like N-terminal" evidence="1">
    <location>
        <begin position="21"/>
        <end position="64"/>
    </location>
</feature>
<dbReference type="Pfam" id="PF22656">
    <property type="entry name" value="At5g48480-like_N"/>
    <property type="match status" value="1"/>
</dbReference>
<evidence type="ECO:0000313" key="2">
    <source>
        <dbReference type="EMBL" id="CAE6499306.1"/>
    </source>
</evidence>